<evidence type="ECO:0000313" key="4">
    <source>
        <dbReference type="Proteomes" id="UP000824890"/>
    </source>
</evidence>
<accession>A0ABQ8DHP7</accession>
<dbReference type="Pfam" id="PF03080">
    <property type="entry name" value="Neprosin"/>
    <property type="match status" value="2"/>
</dbReference>
<dbReference type="InterPro" id="IPR053168">
    <property type="entry name" value="Glutamic_endopeptidase"/>
</dbReference>
<protein>
    <recommendedName>
        <fullName evidence="2">Neprosin PEP catalytic domain-containing protein</fullName>
    </recommendedName>
</protein>
<dbReference type="Proteomes" id="UP000824890">
    <property type="component" value="Unassembled WGS sequence"/>
</dbReference>
<dbReference type="PANTHER" id="PTHR31589:SF95">
    <property type="entry name" value="NEPROSIN DOMAIN-CONTAINING PROTEIN"/>
    <property type="match status" value="1"/>
</dbReference>
<proteinExistence type="predicted"/>
<dbReference type="PROSITE" id="PS52045">
    <property type="entry name" value="NEPROSIN_PEP_CD"/>
    <property type="match status" value="2"/>
</dbReference>
<dbReference type="EMBL" id="JAGKQM010000004">
    <property type="protein sequence ID" value="KAH0928268.1"/>
    <property type="molecule type" value="Genomic_DNA"/>
</dbReference>
<name>A0ABQ8DHP7_BRANA</name>
<feature type="domain" description="Neprosin PEP catalytic" evidence="2">
    <location>
        <begin position="417"/>
        <end position="672"/>
    </location>
</feature>
<organism evidence="3 4">
    <name type="scientific">Brassica napus</name>
    <name type="common">Rape</name>
    <dbReference type="NCBI Taxonomy" id="3708"/>
    <lineage>
        <taxon>Eukaryota</taxon>
        <taxon>Viridiplantae</taxon>
        <taxon>Streptophyta</taxon>
        <taxon>Embryophyta</taxon>
        <taxon>Tracheophyta</taxon>
        <taxon>Spermatophyta</taxon>
        <taxon>Magnoliopsida</taxon>
        <taxon>eudicotyledons</taxon>
        <taxon>Gunneridae</taxon>
        <taxon>Pentapetalae</taxon>
        <taxon>rosids</taxon>
        <taxon>malvids</taxon>
        <taxon>Brassicales</taxon>
        <taxon>Brassicaceae</taxon>
        <taxon>Brassiceae</taxon>
        <taxon>Brassica</taxon>
    </lineage>
</organism>
<comment type="caution">
    <text evidence="3">The sequence shown here is derived from an EMBL/GenBank/DDBJ whole genome shotgun (WGS) entry which is preliminary data.</text>
</comment>
<feature type="domain" description="Neprosin PEP catalytic" evidence="2">
    <location>
        <begin position="114"/>
        <end position="376"/>
    </location>
</feature>
<feature type="region of interest" description="Disordered" evidence="1">
    <location>
        <begin position="38"/>
        <end position="73"/>
    </location>
</feature>
<dbReference type="Pfam" id="PF14365">
    <property type="entry name" value="Neprosin_AP"/>
    <property type="match status" value="2"/>
</dbReference>
<dbReference type="InterPro" id="IPR004314">
    <property type="entry name" value="Neprosin"/>
</dbReference>
<evidence type="ECO:0000259" key="2">
    <source>
        <dbReference type="PROSITE" id="PS52045"/>
    </source>
</evidence>
<evidence type="ECO:0000313" key="3">
    <source>
        <dbReference type="EMBL" id="KAH0928268.1"/>
    </source>
</evidence>
<reference evidence="3 4" key="1">
    <citation type="submission" date="2021-05" db="EMBL/GenBank/DDBJ databases">
        <title>Genome Assembly of Synthetic Allotetraploid Brassica napus Reveals Homoeologous Exchanges between Subgenomes.</title>
        <authorList>
            <person name="Davis J.T."/>
        </authorList>
    </citation>
    <scope>NUCLEOTIDE SEQUENCE [LARGE SCALE GENOMIC DNA]</scope>
    <source>
        <strain evidence="4">cv. Da-Ae</strain>
        <tissue evidence="3">Seedling</tissue>
    </source>
</reference>
<dbReference type="InterPro" id="IPR025521">
    <property type="entry name" value="Neprosin_propep"/>
</dbReference>
<gene>
    <name evidence="3" type="ORF">HID58_013995</name>
</gene>
<evidence type="ECO:0000256" key="1">
    <source>
        <dbReference type="SAM" id="MobiDB-lite"/>
    </source>
</evidence>
<feature type="compositionally biased region" description="Acidic residues" evidence="1">
    <location>
        <begin position="43"/>
        <end position="58"/>
    </location>
</feature>
<sequence>MKSSDGEIIDCILIAKQPAFDHPMLKYHTIQMTPSSYPHEVLTDEDNAPSPSNDEEQPENISQSRQMAGECPENTIPIKRITKEDLLRVDNIKNYGKKSNISRPYQLYNPIDIISDNNDHEYAIAYVNGGPYRGTKAQITVWKPRIEAGESSLSQIWIIGGKFGPGLNTIEAGLHVNPDLYGDSNPHFFIYWTSDGYHKTVCYSLMCSCFVQINRRVSPGGVFNHISTYNGPQFILTIQIWKVAKSNSVQVMHVRSLTMKSVVRCLLVVLTVMVTNIVEPIAGKVKNQQIELRLKQLNKQALKSLESSNGEIIDCISIVNQPAFDHPMLKNHTIQMTPSSYPHEVLTEENNAPTPSNDEEQPEITVQPWQLVGECPENTIPIKRITKEDLLREDNIKNHGNKSNISQPHQFYHPKDITNYSVHEYAIASVDGGPFRGTKAQINVWKPRVQEVGESSISQISIIGGKFDAGLNSIQAGSHVHPALYGDDNPHFFIYWTRDNYQKTGCYNLRCPGFVQINKKLTPGYLLTPISTYNGPQVKFTIKMWKDPKTGNWWLQLNDQELIGYWPKEIFTNLADEGASVIEWGGEVVNKKKDGQHTTTEMGSGHFPSEGFGKASSFEVIKIIDMNNGLIDPVKVKTVVSRPACYDIKTGYDKTYEVFFYYGGPGRNPNCS</sequence>
<dbReference type="Gene3D" id="3.90.1320.10">
    <property type="entry name" value="Outer-capsid protein sigma 3, large lobe"/>
    <property type="match status" value="2"/>
</dbReference>
<dbReference type="PANTHER" id="PTHR31589">
    <property type="entry name" value="PROTEIN, PUTATIVE (DUF239)-RELATED-RELATED"/>
    <property type="match status" value="1"/>
</dbReference>
<keyword evidence="4" id="KW-1185">Reference proteome</keyword>